<dbReference type="GO" id="GO:0016020">
    <property type="term" value="C:membrane"/>
    <property type="evidence" value="ECO:0007669"/>
    <property type="project" value="UniProtKB-SubCell"/>
</dbReference>
<evidence type="ECO:0000313" key="8">
    <source>
        <dbReference type="EMBL" id="KAK9818696.1"/>
    </source>
</evidence>
<dbReference type="InterPro" id="IPR002781">
    <property type="entry name" value="TM_pro_TauE-like"/>
</dbReference>
<dbReference type="Pfam" id="PF01925">
    <property type="entry name" value="TauE"/>
    <property type="match status" value="1"/>
</dbReference>
<keyword evidence="4 6" id="KW-1133">Transmembrane helix</keyword>
<keyword evidence="5 6" id="KW-0472">Membrane</keyword>
<dbReference type="AlphaFoldDB" id="A0AAW1PYC7"/>
<reference evidence="8 9" key="1">
    <citation type="journal article" date="2024" name="Nat. Commun.">
        <title>Phylogenomics reveals the evolutionary origins of lichenization in chlorophyte algae.</title>
        <authorList>
            <person name="Puginier C."/>
            <person name="Libourel C."/>
            <person name="Otte J."/>
            <person name="Skaloud P."/>
            <person name="Haon M."/>
            <person name="Grisel S."/>
            <person name="Petersen M."/>
            <person name="Berrin J.G."/>
            <person name="Delaux P.M."/>
            <person name="Dal Grande F."/>
            <person name="Keller J."/>
        </authorList>
    </citation>
    <scope>NUCLEOTIDE SEQUENCE [LARGE SCALE GENOMIC DNA]</scope>
    <source>
        <strain evidence="8 9">SAG 2145</strain>
    </source>
</reference>
<evidence type="ECO:0000313" key="9">
    <source>
        <dbReference type="Proteomes" id="UP001438707"/>
    </source>
</evidence>
<keyword evidence="9" id="KW-1185">Reference proteome</keyword>
<dbReference type="PANTHER" id="PTHR14255">
    <property type="entry name" value="CEREBLON"/>
    <property type="match status" value="1"/>
</dbReference>
<evidence type="ECO:0000256" key="3">
    <source>
        <dbReference type="ARBA" id="ARBA00022692"/>
    </source>
</evidence>
<feature type="transmembrane region" description="Helical" evidence="6">
    <location>
        <begin position="163"/>
        <end position="181"/>
    </location>
</feature>
<dbReference type="GO" id="GO:0031464">
    <property type="term" value="C:Cul4A-RING E3 ubiquitin ligase complex"/>
    <property type="evidence" value="ECO:0007669"/>
    <property type="project" value="TreeGrafter"/>
</dbReference>
<dbReference type="GO" id="GO:0016567">
    <property type="term" value="P:protein ubiquitination"/>
    <property type="evidence" value="ECO:0007669"/>
    <property type="project" value="TreeGrafter"/>
</dbReference>
<feature type="transmembrane region" description="Helical" evidence="6">
    <location>
        <begin position="134"/>
        <end position="157"/>
    </location>
</feature>
<evidence type="ECO:0000256" key="4">
    <source>
        <dbReference type="ARBA" id="ARBA00022989"/>
    </source>
</evidence>
<gene>
    <name evidence="8" type="ORF">WJX74_008306</name>
</gene>
<comment type="caution">
    <text evidence="8">The sequence shown here is derived from an EMBL/GenBank/DDBJ whole genome shotgun (WGS) entry which is preliminary data.</text>
</comment>
<comment type="subcellular location">
    <subcellularLocation>
        <location evidence="1">Membrane</location>
        <topology evidence="1">Multi-pass membrane protein</topology>
    </subcellularLocation>
</comment>
<evidence type="ECO:0000256" key="2">
    <source>
        <dbReference type="ARBA" id="ARBA00009142"/>
    </source>
</evidence>
<proteinExistence type="inferred from homology"/>
<evidence type="ECO:0008006" key="10">
    <source>
        <dbReference type="Google" id="ProtNLM"/>
    </source>
</evidence>
<keyword evidence="7" id="KW-0732">Signal</keyword>
<evidence type="ECO:0000256" key="5">
    <source>
        <dbReference type="ARBA" id="ARBA00023136"/>
    </source>
</evidence>
<comment type="similarity">
    <text evidence="2">Belongs to the 4-toluene sulfonate uptake permease (TSUP) (TC 2.A.102) family.</text>
</comment>
<dbReference type="PANTHER" id="PTHR14255:SF3">
    <property type="entry name" value="SULFITE EXPORTER TAUE_SAFE FAMILY PROTEIN 5-RELATED"/>
    <property type="match status" value="1"/>
</dbReference>
<sequence>MGLRAKLLGRLLAVVLVAALLSSTAAVPGAKNASVKEQAVPGTSGPDTPDSHTPFSWDTRNLLVAVGVCLCALLANSAGVGGGPLYIPLFNTVLGFDIPHCTALSHTVVSVSAVGSSLYGMLQPSPTHPDRPLLNFDLALTFIPPLLFGVSVGVAFNSFVPEWLQVLLLVFLLGFVIKNIVAKGVKQFRHEQAAFEKQAHAQATGRLWRESALTDPSRPKGIIHDESFHPVDPEGEFVDADHEQPLLEESERNAAAAEQGLAPSSSVVKHGTWRDDLGAIWRRLPLLQACTFLSLDSAGS</sequence>
<evidence type="ECO:0000256" key="1">
    <source>
        <dbReference type="ARBA" id="ARBA00004141"/>
    </source>
</evidence>
<feature type="chain" id="PRO_5043710537" description="Membrane transporter protein" evidence="7">
    <location>
        <begin position="27"/>
        <end position="300"/>
    </location>
</feature>
<dbReference type="EMBL" id="JALJOS010000057">
    <property type="protein sequence ID" value="KAK9818696.1"/>
    <property type="molecule type" value="Genomic_DNA"/>
</dbReference>
<feature type="signal peptide" evidence="7">
    <location>
        <begin position="1"/>
        <end position="26"/>
    </location>
</feature>
<evidence type="ECO:0000256" key="6">
    <source>
        <dbReference type="SAM" id="Phobius"/>
    </source>
</evidence>
<keyword evidence="3 6" id="KW-0812">Transmembrane</keyword>
<dbReference type="Proteomes" id="UP001438707">
    <property type="component" value="Unassembled WGS sequence"/>
</dbReference>
<accession>A0AAW1PYC7</accession>
<organism evidence="8 9">
    <name type="scientific">Apatococcus lobatus</name>
    <dbReference type="NCBI Taxonomy" id="904363"/>
    <lineage>
        <taxon>Eukaryota</taxon>
        <taxon>Viridiplantae</taxon>
        <taxon>Chlorophyta</taxon>
        <taxon>core chlorophytes</taxon>
        <taxon>Trebouxiophyceae</taxon>
        <taxon>Chlorellales</taxon>
        <taxon>Chlorellaceae</taxon>
        <taxon>Apatococcus</taxon>
    </lineage>
</organism>
<protein>
    <recommendedName>
        <fullName evidence="10">Membrane transporter protein</fullName>
    </recommendedName>
</protein>
<evidence type="ECO:0000256" key="7">
    <source>
        <dbReference type="SAM" id="SignalP"/>
    </source>
</evidence>
<name>A0AAW1PYC7_9CHLO</name>